<dbReference type="GO" id="GO:0005886">
    <property type="term" value="C:plasma membrane"/>
    <property type="evidence" value="ECO:0007669"/>
    <property type="project" value="UniProtKB-SubCell"/>
</dbReference>
<keyword evidence="10" id="KW-1185">Reference proteome</keyword>
<evidence type="ECO:0000256" key="4">
    <source>
        <dbReference type="ARBA" id="ARBA00022692"/>
    </source>
</evidence>
<feature type="transmembrane region" description="Helical" evidence="7">
    <location>
        <begin position="179"/>
        <end position="198"/>
    </location>
</feature>
<feature type="domain" description="EccD-like transmembrane" evidence="8">
    <location>
        <begin position="125"/>
        <end position="447"/>
    </location>
</feature>
<evidence type="ECO:0000259" key="8">
    <source>
        <dbReference type="Pfam" id="PF19053"/>
    </source>
</evidence>
<evidence type="ECO:0000256" key="1">
    <source>
        <dbReference type="ARBA" id="ARBA00004651"/>
    </source>
</evidence>
<feature type="transmembrane region" description="Helical" evidence="7">
    <location>
        <begin position="148"/>
        <end position="172"/>
    </location>
</feature>
<sequence length="448" mass="45119">MSQSSPGAQGTASLVRLSVSSGTRRADLGIPGSIPVAEVIPDLARELGVLDARSASLGYRLVRPDGGVVDNDRSLAAQSIEDGAVLVLEPGRPDGEKVYDDVVEAVADLVETQFTPWTAANSSGTAVGAAGVLFVAAAYALFTARDSGLLVAALAGVCAVLLVGAAAVLAHVRKLPSAAVALALTAVPYAAVAGFAAFPDAALWGEGLTYAGGAVAVVGTLGALAVTRQRLLVAAVAVVGVAMLLLGALTHFVGWDMTTVAACVFLVAALVGNVLPWVGLSSSRLTTHPPKSDVEIFADVPEVERDAVRRQVAAGHELMIGLGVASAAVMVLCTPQLVASGLWGTLLVAVGFVATLLRTRHSRTRTTVLIAMIAGITGTAVAAVTAAQTHPGWRPVLALGLSIAAAVVVGLALVLPRTRVQLGRVADGIEGVALVALVPLAALAVGLL</sequence>
<dbReference type="Pfam" id="PF08817">
    <property type="entry name" value="YukD"/>
    <property type="match status" value="1"/>
</dbReference>
<keyword evidence="3" id="KW-1003">Cell membrane</keyword>
<dbReference type="Proteomes" id="UP000237822">
    <property type="component" value="Unassembled WGS sequence"/>
</dbReference>
<evidence type="ECO:0000256" key="2">
    <source>
        <dbReference type="ARBA" id="ARBA00006162"/>
    </source>
</evidence>
<evidence type="ECO:0000256" key="7">
    <source>
        <dbReference type="SAM" id="Phobius"/>
    </source>
</evidence>
<keyword evidence="6 7" id="KW-0472">Membrane</keyword>
<keyword evidence="4 7" id="KW-0812">Transmembrane</keyword>
<dbReference type="NCBIfam" id="TIGR03920">
    <property type="entry name" value="T7SS_EccD"/>
    <property type="match status" value="1"/>
</dbReference>
<comment type="similarity">
    <text evidence="2">Belongs to the EccD/Snm4 family.</text>
</comment>
<dbReference type="InterPro" id="IPR024962">
    <property type="entry name" value="YukD-like"/>
</dbReference>
<accession>A0A2T0UED3</accession>
<feature type="transmembrane region" description="Helical" evidence="7">
    <location>
        <begin position="369"/>
        <end position="390"/>
    </location>
</feature>
<feature type="transmembrane region" description="Helical" evidence="7">
    <location>
        <begin position="204"/>
        <end position="224"/>
    </location>
</feature>
<dbReference type="RefSeq" id="WP_170070228.1">
    <property type="nucleotide sequence ID" value="NZ_PVTI01000019.1"/>
</dbReference>
<reference evidence="9 10" key="1">
    <citation type="submission" date="2018-03" db="EMBL/GenBank/DDBJ databases">
        <title>Genomic Encyclopedia of Archaeal and Bacterial Type Strains, Phase II (KMG-II): from individual species to whole genera.</title>
        <authorList>
            <person name="Goeker M."/>
        </authorList>
    </citation>
    <scope>NUCLEOTIDE SEQUENCE [LARGE SCALE GENOMIC DNA]</scope>
    <source>
        <strain evidence="9 10">ATCC BAA-1496</strain>
    </source>
</reference>
<evidence type="ECO:0000313" key="10">
    <source>
        <dbReference type="Proteomes" id="UP000237822"/>
    </source>
</evidence>
<feature type="transmembrane region" description="Helical" evidence="7">
    <location>
        <begin position="428"/>
        <end position="447"/>
    </location>
</feature>
<feature type="transmembrane region" description="Helical" evidence="7">
    <location>
        <begin position="396"/>
        <end position="416"/>
    </location>
</feature>
<feature type="transmembrane region" description="Helical" evidence="7">
    <location>
        <begin position="259"/>
        <end position="280"/>
    </location>
</feature>
<protein>
    <submittedName>
        <fullName evidence="9">Type VII secretion integral membrane protein EccD</fullName>
    </submittedName>
</protein>
<dbReference type="Pfam" id="PF19053">
    <property type="entry name" value="EccD"/>
    <property type="match status" value="1"/>
</dbReference>
<dbReference type="EMBL" id="PVTI01000019">
    <property type="protein sequence ID" value="PRY56311.1"/>
    <property type="molecule type" value="Genomic_DNA"/>
</dbReference>
<evidence type="ECO:0000313" key="9">
    <source>
        <dbReference type="EMBL" id="PRY56311.1"/>
    </source>
</evidence>
<dbReference type="InterPro" id="IPR006707">
    <property type="entry name" value="T7SS_EccD"/>
</dbReference>
<comment type="subcellular location">
    <subcellularLocation>
        <location evidence="1">Cell membrane</location>
        <topology evidence="1">Multi-pass membrane protein</topology>
    </subcellularLocation>
</comment>
<proteinExistence type="inferred from homology"/>
<dbReference type="Gene3D" id="3.10.20.90">
    <property type="entry name" value="Phosphatidylinositol 3-kinase Catalytic Subunit, Chain A, domain 1"/>
    <property type="match status" value="1"/>
</dbReference>
<feature type="transmembrane region" description="Helical" evidence="7">
    <location>
        <begin position="338"/>
        <end position="357"/>
    </location>
</feature>
<evidence type="ECO:0000256" key="5">
    <source>
        <dbReference type="ARBA" id="ARBA00022989"/>
    </source>
</evidence>
<organism evidence="9 10">
    <name type="scientific">Knoellia remsis</name>
    <dbReference type="NCBI Taxonomy" id="407159"/>
    <lineage>
        <taxon>Bacteria</taxon>
        <taxon>Bacillati</taxon>
        <taxon>Actinomycetota</taxon>
        <taxon>Actinomycetes</taxon>
        <taxon>Micrococcales</taxon>
        <taxon>Intrasporangiaceae</taxon>
        <taxon>Knoellia</taxon>
    </lineage>
</organism>
<dbReference type="AlphaFoldDB" id="A0A2T0UED3"/>
<gene>
    <name evidence="9" type="ORF">BCF74_11928</name>
</gene>
<comment type="caution">
    <text evidence="9">The sequence shown here is derived from an EMBL/GenBank/DDBJ whole genome shotgun (WGS) entry which is preliminary data.</text>
</comment>
<evidence type="ECO:0000256" key="3">
    <source>
        <dbReference type="ARBA" id="ARBA00022475"/>
    </source>
</evidence>
<name>A0A2T0UED3_9MICO</name>
<evidence type="ECO:0000256" key="6">
    <source>
        <dbReference type="ARBA" id="ARBA00023136"/>
    </source>
</evidence>
<feature type="transmembrane region" description="Helical" evidence="7">
    <location>
        <begin position="124"/>
        <end position="142"/>
    </location>
</feature>
<keyword evidence="5 7" id="KW-1133">Transmembrane helix</keyword>
<feature type="transmembrane region" description="Helical" evidence="7">
    <location>
        <begin position="312"/>
        <end position="332"/>
    </location>
</feature>
<feature type="transmembrane region" description="Helical" evidence="7">
    <location>
        <begin position="231"/>
        <end position="253"/>
    </location>
</feature>
<dbReference type="InterPro" id="IPR044049">
    <property type="entry name" value="EccD_transm"/>
</dbReference>